<keyword evidence="2" id="KW-1185">Reference proteome</keyword>
<accession>K9XYH5</accession>
<dbReference type="eggNOG" id="ENOG5031FXX">
    <property type="taxonomic scope" value="Bacteria"/>
</dbReference>
<proteinExistence type="predicted"/>
<organism evidence="1 2">
    <name type="scientific">Stanieria cyanosphaera (strain ATCC 29371 / PCC 7437)</name>
    <dbReference type="NCBI Taxonomy" id="111780"/>
    <lineage>
        <taxon>Bacteria</taxon>
        <taxon>Bacillati</taxon>
        <taxon>Cyanobacteriota</taxon>
        <taxon>Cyanophyceae</taxon>
        <taxon>Pleurocapsales</taxon>
        <taxon>Dermocarpellaceae</taxon>
        <taxon>Stanieria</taxon>
    </lineage>
</organism>
<dbReference type="RefSeq" id="WP_015194741.1">
    <property type="nucleotide sequence ID" value="NC_019748.1"/>
</dbReference>
<dbReference type="AlphaFoldDB" id="K9XYH5"/>
<dbReference type="STRING" id="111780.Sta7437_3581"/>
<dbReference type="EMBL" id="CP003653">
    <property type="protein sequence ID" value="AFZ37079.1"/>
    <property type="molecule type" value="Genomic_DNA"/>
</dbReference>
<dbReference type="HOGENOM" id="CLU_1560764_0_0_3"/>
<evidence type="ECO:0000313" key="1">
    <source>
        <dbReference type="EMBL" id="AFZ37079.1"/>
    </source>
</evidence>
<dbReference type="Proteomes" id="UP000010473">
    <property type="component" value="Chromosome"/>
</dbReference>
<protein>
    <submittedName>
        <fullName evidence="1">Uncharacterized protein</fullName>
    </submittedName>
</protein>
<dbReference type="OrthoDB" id="422984at2"/>
<reference evidence="2" key="1">
    <citation type="journal article" date="2013" name="Proc. Natl. Acad. Sci. U.S.A.">
        <title>Improving the coverage of the cyanobacterial phylum using diversity-driven genome sequencing.</title>
        <authorList>
            <person name="Shih P.M."/>
            <person name="Wu D."/>
            <person name="Latifi A."/>
            <person name="Axen S.D."/>
            <person name="Fewer D.P."/>
            <person name="Talla E."/>
            <person name="Calteau A."/>
            <person name="Cai F."/>
            <person name="Tandeau de Marsac N."/>
            <person name="Rippka R."/>
            <person name="Herdman M."/>
            <person name="Sivonen K."/>
            <person name="Coursin T."/>
            <person name="Laurent T."/>
            <person name="Goodwin L."/>
            <person name="Nolan M."/>
            <person name="Davenport K.W."/>
            <person name="Han C.S."/>
            <person name="Rubin E.M."/>
            <person name="Eisen J.A."/>
            <person name="Woyke T."/>
            <person name="Gugger M."/>
            <person name="Kerfeld C.A."/>
        </authorList>
    </citation>
    <scope>NUCLEOTIDE SEQUENCE [LARGE SCALE GENOMIC DNA]</scope>
    <source>
        <strain evidence="2">ATCC 29371 / PCC 7437</strain>
    </source>
</reference>
<evidence type="ECO:0000313" key="2">
    <source>
        <dbReference type="Proteomes" id="UP000010473"/>
    </source>
</evidence>
<dbReference type="KEGG" id="scs:Sta7437_3581"/>
<name>K9XYH5_STAC7</name>
<sequence length="170" mass="19937">MTNTTIWQQNSSGPHNADNLAAIAQWWHNLQGKEIIWQQRLIPESNQFSKISWEAQRFDENFVIHNAQLKGITVYWQKDTSAEVRNITAKKLELDQFNQKLYIYPQTQSQVVICVTLPQIVYRTIELDHPQVAGNNKGEDYLLLLRDGEKKLEVKITLNKQKLKQIFEKM</sequence>
<gene>
    <name evidence="1" type="ordered locus">Sta7437_3581</name>
</gene>